<evidence type="ECO:0000313" key="2">
    <source>
        <dbReference type="Proteomes" id="UP001057877"/>
    </source>
</evidence>
<dbReference type="RefSeq" id="WP_258383672.1">
    <property type="nucleotide sequence ID" value="NZ_CP091430.1"/>
</dbReference>
<sequence length="730" mass="83210">MVRNRSEERTGFQESGPYHPSYDLQTDFVMVYGINDRMPERIRQWREHGYVVHLMTGVAWGQYQNYLNGEVDGRSHWDEAQTDRNGERIIHGTTPDIPYMVPTISYTNFLASRIRLAVDAGVEAIHLEEPEFWVNGGYSEAFQREWRLYYGEPWIPPHSTPDAQYRASKLKAYLYTRSLDRLCSEMKDYALTKYGKDLRFYVPTHSLINYTQWRIVSPESQLIELPSVDGYIAQIWTGTSRTPNVYQGVRQERTFETAYLEYGIMQELVRGTGRRMWFLHDPIEDNPNYSWTDYRENYIRTVTASLLHPAVSHYEVSPWPRRVFQGKYPSDDDGGNKVTIPPDYATTLLNVMHTLGNMDQDEVSMEDTTEQIGILLADSAMFQRMTTGMDGNAVQSKYDGTDAEAIASEEDQKLLDFSPFYGLALPLLKHGIPVRPVQLDNVRRFAHYLKDYRVLLLSYEYMKPEYPEFHYALVGWVRDGGALVYVGDDTDPYHTVRAWWNEGDVKYSNAREHLFEQLGLAEAGTGVYRAGKGVVSYLAQSPDSCAASVEGADALRQIVIETLDQLGDPDYRWLPKHYFQMRRGPYLVASVLTESISDAPLTVPGPVIDLFDPSLSILQEIRLQPGEQAFLYDVEKGRPSADEVACIAASSRIESLTVNGEGFAFTVRGPEGLNAIARLYCPHEPIMAELAANGQTEPVAYEWNEATRTVLLNYRHISGTDVSIHVKWAA</sequence>
<reference evidence="1" key="1">
    <citation type="submission" date="2022-01" db="EMBL/GenBank/DDBJ databases">
        <title>Paenibacillus spongiae sp. nov., isolated from marine sponge.</title>
        <authorList>
            <person name="Li Z."/>
            <person name="Zhang M."/>
        </authorList>
    </citation>
    <scope>NUCLEOTIDE SEQUENCE</scope>
    <source>
        <strain evidence="1">PHS-Z3</strain>
    </source>
</reference>
<evidence type="ECO:0000313" key="1">
    <source>
        <dbReference type="EMBL" id="UVI27584.1"/>
    </source>
</evidence>
<name>A0ABY5S1T1_9BACL</name>
<protein>
    <recommendedName>
        <fullName evidence="3">Glycoside hydrolase family 42 N-terminal domain-containing protein</fullName>
    </recommendedName>
</protein>
<dbReference type="EMBL" id="CP091430">
    <property type="protein sequence ID" value="UVI27584.1"/>
    <property type="molecule type" value="Genomic_DNA"/>
</dbReference>
<keyword evidence="2" id="KW-1185">Reference proteome</keyword>
<accession>A0ABY5S1T1</accession>
<proteinExistence type="predicted"/>
<organism evidence="1 2">
    <name type="scientific">Paenibacillus spongiae</name>
    <dbReference type="NCBI Taxonomy" id="2909671"/>
    <lineage>
        <taxon>Bacteria</taxon>
        <taxon>Bacillati</taxon>
        <taxon>Bacillota</taxon>
        <taxon>Bacilli</taxon>
        <taxon>Bacillales</taxon>
        <taxon>Paenibacillaceae</taxon>
        <taxon>Paenibacillus</taxon>
    </lineage>
</organism>
<gene>
    <name evidence="1" type="ORF">L1F29_19140</name>
</gene>
<evidence type="ECO:0008006" key="3">
    <source>
        <dbReference type="Google" id="ProtNLM"/>
    </source>
</evidence>
<dbReference type="Proteomes" id="UP001057877">
    <property type="component" value="Chromosome"/>
</dbReference>